<feature type="domain" description="T cell CD4 receptor C-terminal region" evidence="3">
    <location>
        <begin position="214"/>
        <end position="245"/>
    </location>
</feature>
<proteinExistence type="predicted"/>
<feature type="compositionally biased region" description="Acidic residues" evidence="1">
    <location>
        <begin position="23"/>
        <end position="52"/>
    </location>
</feature>
<keyword evidence="2" id="KW-0472">Membrane</keyword>
<dbReference type="InterPro" id="IPR021963">
    <property type="entry name" value="Tcell_CD4_Cterm"/>
</dbReference>
<protein>
    <recommendedName>
        <fullName evidence="3">T cell CD4 receptor C-terminal region domain-containing protein</fullName>
    </recommendedName>
</protein>
<evidence type="ECO:0000256" key="2">
    <source>
        <dbReference type="SAM" id="Phobius"/>
    </source>
</evidence>
<evidence type="ECO:0000256" key="1">
    <source>
        <dbReference type="SAM" id="MobiDB-lite"/>
    </source>
</evidence>
<keyword evidence="2" id="KW-0812">Transmembrane</keyword>
<dbReference type="Pfam" id="PF12104">
    <property type="entry name" value="Tcell_CD4_C"/>
    <property type="match status" value="1"/>
</dbReference>
<feature type="region of interest" description="Disordered" evidence="1">
    <location>
        <begin position="175"/>
        <end position="210"/>
    </location>
</feature>
<evidence type="ECO:0000313" key="5">
    <source>
        <dbReference type="Proteomes" id="UP000297716"/>
    </source>
</evidence>
<evidence type="ECO:0000259" key="3">
    <source>
        <dbReference type="Pfam" id="PF12104"/>
    </source>
</evidence>
<feature type="compositionally biased region" description="Low complexity" evidence="1">
    <location>
        <begin position="95"/>
        <end position="120"/>
    </location>
</feature>
<keyword evidence="5" id="KW-1185">Reference proteome</keyword>
<feature type="region of interest" description="Disordered" evidence="1">
    <location>
        <begin position="1"/>
        <end position="133"/>
    </location>
</feature>
<feature type="transmembrane region" description="Helical" evidence="2">
    <location>
        <begin position="212"/>
        <end position="233"/>
    </location>
</feature>
<dbReference type="Gene3D" id="1.20.5.900">
    <property type="entry name" value="transmembrane domain of human cd4"/>
    <property type="match status" value="1"/>
</dbReference>
<dbReference type="STRING" id="37992.A0A4Z0YLA3"/>
<dbReference type="Proteomes" id="UP000297716">
    <property type="component" value="Unassembled WGS sequence"/>
</dbReference>
<organism evidence="4 5">
    <name type="scientific">Xylaria hypoxylon</name>
    <dbReference type="NCBI Taxonomy" id="37992"/>
    <lineage>
        <taxon>Eukaryota</taxon>
        <taxon>Fungi</taxon>
        <taxon>Dikarya</taxon>
        <taxon>Ascomycota</taxon>
        <taxon>Pezizomycotina</taxon>
        <taxon>Sordariomycetes</taxon>
        <taxon>Xylariomycetidae</taxon>
        <taxon>Xylariales</taxon>
        <taxon>Xylariaceae</taxon>
        <taxon>Xylaria</taxon>
    </lineage>
</organism>
<sequence length="366" mass="38452">MPGLRISARADEPAGVVPIDAELSADESSDGESSDDEFSDGELSDDEDSDDEGSVKVPSASSSAPLSTTLGPGTTTTPILSGSTTVANPATTLLTTTSQPSKATTTTSSQSEVSDVSSISLLPDSSAPTSSKSIPIMSTLVPSSTVIPIASTSPIPVTIPGYATIPTSVLSQITSDGQFGDTTSVPQADTSVNPPDESGGSASNNSQRAGQIAGGTIGGIAFIGLVIFAIWMWRRRRGEAKRLSRLSDDMQYPTTQPRGLPSRTPSSIMNQLITAAYAAEDGANYRNSEQIFDNYANEKQGITTHKSESTERLTVPASAQLRPPSIAARTETTDRTESTWKTWGVLAGSSRVSVPRNWWVDRYLRT</sequence>
<keyword evidence="2" id="KW-1133">Transmembrane helix</keyword>
<dbReference type="OrthoDB" id="5238281at2759"/>
<comment type="caution">
    <text evidence="4">The sequence shown here is derived from an EMBL/GenBank/DDBJ whole genome shotgun (WGS) entry which is preliminary data.</text>
</comment>
<evidence type="ECO:0000313" key="4">
    <source>
        <dbReference type="EMBL" id="TGJ80221.1"/>
    </source>
</evidence>
<feature type="compositionally biased region" description="Low complexity" evidence="1">
    <location>
        <begin position="58"/>
        <end position="85"/>
    </location>
</feature>
<name>A0A4Z0YLA3_9PEZI</name>
<dbReference type="AlphaFoldDB" id="A0A4Z0YLA3"/>
<gene>
    <name evidence="4" type="ORF">E0Z10_g8534</name>
</gene>
<feature type="compositionally biased region" description="Polar residues" evidence="1">
    <location>
        <begin position="175"/>
        <end position="193"/>
    </location>
</feature>
<reference evidence="4 5" key="1">
    <citation type="submission" date="2019-03" db="EMBL/GenBank/DDBJ databases">
        <title>Draft genome sequence of Xylaria hypoxylon DSM 108379, a ubiquitous saprotrophic-parasitic fungi on hardwood.</title>
        <authorList>
            <person name="Buettner E."/>
            <person name="Leonhardt S."/>
            <person name="Gebauer A.M."/>
            <person name="Liers C."/>
            <person name="Hofrichter M."/>
            <person name="Kellner H."/>
        </authorList>
    </citation>
    <scope>NUCLEOTIDE SEQUENCE [LARGE SCALE GENOMIC DNA]</scope>
    <source>
        <strain evidence="4 5">DSM 108379</strain>
    </source>
</reference>
<dbReference type="EMBL" id="SKBN01000234">
    <property type="protein sequence ID" value="TGJ80221.1"/>
    <property type="molecule type" value="Genomic_DNA"/>
</dbReference>
<accession>A0A4Z0YLA3</accession>